<accession>A0A074YRA1</accession>
<dbReference type="GeneID" id="25365758"/>
<dbReference type="RefSeq" id="XP_013347645.1">
    <property type="nucleotide sequence ID" value="XM_013492191.1"/>
</dbReference>
<protein>
    <submittedName>
        <fullName evidence="1">Uncharacterized protein</fullName>
    </submittedName>
</protein>
<evidence type="ECO:0000313" key="2">
    <source>
        <dbReference type="Proteomes" id="UP000030641"/>
    </source>
</evidence>
<sequence>MLRSLTFEKRILNHPQNMATEAETMFLTDTRPAEDFSKTSSSPSSSSDPALSAFPLAKVSSSDLQELTVSDSCIWQQSLHKQSRASLTRFALPAQMFSLFATLSKTLSAEDVISLESVAPHRREFGKRDEAVKRYLDGRFLCSDRCSRCKSVEVVRVQILRIIGSHAGISRKG</sequence>
<organism evidence="1 2">
    <name type="scientific">Aureobasidium subglaciale (strain EXF-2481)</name>
    <name type="common">Aureobasidium pullulans var. subglaciale</name>
    <dbReference type="NCBI Taxonomy" id="1043005"/>
    <lineage>
        <taxon>Eukaryota</taxon>
        <taxon>Fungi</taxon>
        <taxon>Dikarya</taxon>
        <taxon>Ascomycota</taxon>
        <taxon>Pezizomycotina</taxon>
        <taxon>Dothideomycetes</taxon>
        <taxon>Dothideomycetidae</taxon>
        <taxon>Dothideales</taxon>
        <taxon>Saccotheciaceae</taxon>
        <taxon>Aureobasidium</taxon>
    </lineage>
</organism>
<dbReference type="AlphaFoldDB" id="A0A074YRA1"/>
<name>A0A074YRA1_AURSE</name>
<evidence type="ECO:0000313" key="1">
    <source>
        <dbReference type="EMBL" id="KEQ98679.1"/>
    </source>
</evidence>
<gene>
    <name evidence="1" type="ORF">AUEXF2481DRAFT_370763</name>
</gene>
<dbReference type="Proteomes" id="UP000030641">
    <property type="component" value="Unassembled WGS sequence"/>
</dbReference>
<dbReference type="HOGENOM" id="CLU_1547239_0_0_1"/>
<dbReference type="InParanoid" id="A0A074YRA1"/>
<proteinExistence type="predicted"/>
<dbReference type="EMBL" id="KL584751">
    <property type="protein sequence ID" value="KEQ98679.1"/>
    <property type="molecule type" value="Genomic_DNA"/>
</dbReference>
<keyword evidence="2" id="KW-1185">Reference proteome</keyword>
<reference evidence="1 2" key="1">
    <citation type="journal article" date="2014" name="BMC Genomics">
        <title>Genome sequencing of four Aureobasidium pullulans varieties: biotechnological potential, stress tolerance, and description of new species.</title>
        <authorList>
            <person name="Gostin Ar C."/>
            <person name="Ohm R.A."/>
            <person name="Kogej T."/>
            <person name="Sonjak S."/>
            <person name="Turk M."/>
            <person name="Zajc J."/>
            <person name="Zalar P."/>
            <person name="Grube M."/>
            <person name="Sun H."/>
            <person name="Han J."/>
            <person name="Sharma A."/>
            <person name="Chiniquy J."/>
            <person name="Ngan C.Y."/>
            <person name="Lipzen A."/>
            <person name="Barry K."/>
            <person name="Grigoriev I.V."/>
            <person name="Gunde-Cimerman N."/>
        </authorList>
    </citation>
    <scope>NUCLEOTIDE SEQUENCE [LARGE SCALE GENOMIC DNA]</scope>
    <source>
        <strain evidence="1 2">EXF-2481</strain>
    </source>
</reference>
<dbReference type="OrthoDB" id="10369809at2759"/>